<dbReference type="Proteomes" id="UP000532010">
    <property type="component" value="Unassembled WGS sequence"/>
</dbReference>
<dbReference type="SMART" id="SM00849">
    <property type="entry name" value="Lactamase_B"/>
    <property type="match status" value="1"/>
</dbReference>
<evidence type="ECO:0000259" key="1">
    <source>
        <dbReference type="SMART" id="SM00849"/>
    </source>
</evidence>
<evidence type="ECO:0000313" key="3">
    <source>
        <dbReference type="Proteomes" id="UP000532010"/>
    </source>
</evidence>
<sequence length="262" mass="28833">MTILGCGSSAGVPRVGVGWGACDPANPKNRRRRCSVLVERTGPDGAVTTVLVDTGPDVRDQLLGADVRRLDAVLYTHEHADHIHGIDDLRPLAIVQRHRIPVYADRMTSELLLMRFGYCFDTPAGSSYPPILKMHHLKPGILASVQGPGGNVEALPFRMVHGDIDTLGFRFGSIAYAPDVSAMPEESLRYLEGLDVLILDALRYTPHPTHFSVSEALDFIAKVKPKRAILTNLHTDLDYETLRSELPPHVEPAYDGMQIEAR</sequence>
<dbReference type="AlphaFoldDB" id="A0A7W4VMP3"/>
<dbReference type="SUPFAM" id="SSF56281">
    <property type="entry name" value="Metallo-hydrolase/oxidoreductase"/>
    <property type="match status" value="1"/>
</dbReference>
<dbReference type="PANTHER" id="PTHR42663:SF6">
    <property type="entry name" value="HYDROLASE C777.06C-RELATED"/>
    <property type="match status" value="1"/>
</dbReference>
<organism evidence="2 3">
    <name type="scientific">Microvirga lupini</name>
    <dbReference type="NCBI Taxonomy" id="420324"/>
    <lineage>
        <taxon>Bacteria</taxon>
        <taxon>Pseudomonadati</taxon>
        <taxon>Pseudomonadota</taxon>
        <taxon>Alphaproteobacteria</taxon>
        <taxon>Hyphomicrobiales</taxon>
        <taxon>Methylobacteriaceae</taxon>
        <taxon>Microvirga</taxon>
    </lineage>
</organism>
<dbReference type="EC" id="3.1.4.55" evidence="2"/>
<reference evidence="2 3" key="1">
    <citation type="submission" date="2020-08" db="EMBL/GenBank/DDBJ databases">
        <title>The Agave Microbiome: Exploring the role of microbial communities in plant adaptations to desert environments.</title>
        <authorList>
            <person name="Partida-Martinez L.P."/>
        </authorList>
    </citation>
    <scope>NUCLEOTIDE SEQUENCE [LARGE SCALE GENOMIC DNA]</scope>
    <source>
        <strain evidence="2 3">AT3.9</strain>
    </source>
</reference>
<dbReference type="EMBL" id="JACHWB010000003">
    <property type="protein sequence ID" value="MBB3020005.1"/>
    <property type="molecule type" value="Genomic_DNA"/>
</dbReference>
<gene>
    <name evidence="2" type="ORF">FHR70_003070</name>
</gene>
<dbReference type="InterPro" id="IPR036866">
    <property type="entry name" value="RibonucZ/Hydroxyglut_hydro"/>
</dbReference>
<evidence type="ECO:0000313" key="2">
    <source>
        <dbReference type="EMBL" id="MBB3020005.1"/>
    </source>
</evidence>
<dbReference type="Gene3D" id="3.60.15.10">
    <property type="entry name" value="Ribonuclease Z/Hydroxyacylglutathione hydrolase-like"/>
    <property type="match status" value="1"/>
</dbReference>
<dbReference type="Pfam" id="PF12706">
    <property type="entry name" value="Lactamase_B_2"/>
    <property type="match status" value="1"/>
</dbReference>
<protein>
    <submittedName>
        <fullName evidence="2">Phosphoribosyl 1,2-cyclic phosphate phosphodiesterase</fullName>
        <ecNumber evidence="2">3.1.4.55</ecNumber>
    </submittedName>
</protein>
<feature type="domain" description="Metallo-beta-lactamase" evidence="1">
    <location>
        <begin position="41"/>
        <end position="233"/>
    </location>
</feature>
<comment type="caution">
    <text evidence="2">The sequence shown here is derived from an EMBL/GenBank/DDBJ whole genome shotgun (WGS) entry which is preliminary data.</text>
</comment>
<keyword evidence="2" id="KW-0378">Hydrolase</keyword>
<proteinExistence type="predicted"/>
<keyword evidence="3" id="KW-1185">Reference proteome</keyword>
<dbReference type="PANTHER" id="PTHR42663">
    <property type="entry name" value="HYDROLASE C777.06C-RELATED-RELATED"/>
    <property type="match status" value="1"/>
</dbReference>
<dbReference type="InterPro" id="IPR001279">
    <property type="entry name" value="Metallo-B-lactamas"/>
</dbReference>
<name>A0A7W4VMP3_9HYPH</name>
<dbReference type="CDD" id="cd16279">
    <property type="entry name" value="metallo-hydrolase-like_MBL-fold"/>
    <property type="match status" value="1"/>
</dbReference>
<dbReference type="GO" id="GO:0103043">
    <property type="term" value="F:phosphoribosyl 1,2-cyclic phosphate phosphodiesterase activity"/>
    <property type="evidence" value="ECO:0007669"/>
    <property type="project" value="UniProtKB-EC"/>
</dbReference>
<accession>A0A7W4VMP3</accession>